<keyword evidence="3" id="KW-1185">Reference proteome</keyword>
<dbReference type="PATRIC" id="fig|1526658.3.peg.47"/>
<evidence type="ECO:0000313" key="3">
    <source>
        <dbReference type="Proteomes" id="UP000037822"/>
    </source>
</evidence>
<dbReference type="Proteomes" id="UP000037822">
    <property type="component" value="Unassembled WGS sequence"/>
</dbReference>
<sequence>MPKSKAHHIDGAQFRFGLDEVGLSPERFADLFCNGRVKRVHEWLAGELPVPPWVPALLAAMVSPEGRTRAIATAEHLIAAGASSGSARESEPAAPPAAPRPPARRTTPPARS</sequence>
<evidence type="ECO:0000256" key="1">
    <source>
        <dbReference type="SAM" id="MobiDB-lite"/>
    </source>
</evidence>
<protein>
    <submittedName>
        <fullName evidence="2">Uncharacterized protein</fullName>
    </submittedName>
</protein>
<feature type="region of interest" description="Disordered" evidence="1">
    <location>
        <begin position="81"/>
        <end position="112"/>
    </location>
</feature>
<name>A0A0N1F4Z5_9HYPH</name>
<dbReference type="EMBL" id="LGSZ01000048">
    <property type="protein sequence ID" value="KPH79508.1"/>
    <property type="molecule type" value="Genomic_DNA"/>
</dbReference>
<organism evidence="2 3">
    <name type="scientific">Bosea vaviloviae</name>
    <dbReference type="NCBI Taxonomy" id="1526658"/>
    <lineage>
        <taxon>Bacteria</taxon>
        <taxon>Pseudomonadati</taxon>
        <taxon>Pseudomonadota</taxon>
        <taxon>Alphaproteobacteria</taxon>
        <taxon>Hyphomicrobiales</taxon>
        <taxon>Boseaceae</taxon>
        <taxon>Bosea</taxon>
    </lineage>
</organism>
<gene>
    <name evidence="2" type="ORF">AE618_16505</name>
</gene>
<evidence type="ECO:0000313" key="2">
    <source>
        <dbReference type="EMBL" id="KPH79508.1"/>
    </source>
</evidence>
<proteinExistence type="predicted"/>
<comment type="caution">
    <text evidence="2">The sequence shown here is derived from an EMBL/GenBank/DDBJ whole genome shotgun (WGS) entry which is preliminary data.</text>
</comment>
<accession>A0A0N1F4Z5</accession>
<reference evidence="2 3" key="1">
    <citation type="submission" date="2015-07" db="EMBL/GenBank/DDBJ databases">
        <title>Whole genome sequencing of Bosea vaviloviae isolated from cave pool.</title>
        <authorList>
            <person name="Tan N.E.H."/>
            <person name="Lee Y.P."/>
            <person name="Gan H.M."/>
            <person name="Barton H."/>
            <person name="Savka M.A."/>
        </authorList>
    </citation>
    <scope>NUCLEOTIDE SEQUENCE [LARGE SCALE GENOMIC DNA]</scope>
    <source>
        <strain evidence="2 3">SD260</strain>
    </source>
</reference>
<dbReference type="AlphaFoldDB" id="A0A0N1F4Z5"/>